<dbReference type="EMBL" id="CP029078">
    <property type="protein sequence ID" value="QCN83707.1"/>
    <property type="molecule type" value="Genomic_DNA"/>
</dbReference>
<dbReference type="Pfam" id="PF00005">
    <property type="entry name" value="ABC_tran"/>
    <property type="match status" value="1"/>
</dbReference>
<dbReference type="InterPro" id="IPR013611">
    <property type="entry name" value="Transp-assoc_OB_typ2"/>
</dbReference>
<reference evidence="8 10" key="1">
    <citation type="submission" date="2018-04" db="EMBL/GenBank/DDBJ databases">
        <title>Complete genome sequences of Streptomyces griseoviridis K61 and characterization of antagonistic properties of biological control agents.</title>
        <authorList>
            <person name="Mariita R.M."/>
            <person name="Sello J.K."/>
        </authorList>
    </citation>
    <scope>NUCLEOTIDE SEQUENCE [LARGE SCALE GENOMIC DNA]</scope>
    <source>
        <strain evidence="8 10">K61</strain>
    </source>
</reference>
<dbReference type="AlphaFoldDB" id="A0A3Q9KZ84"/>
<dbReference type="Proteomes" id="UP000501753">
    <property type="component" value="Chromosome"/>
</dbReference>
<proteinExistence type="predicted"/>
<dbReference type="GO" id="GO:0016887">
    <property type="term" value="F:ATP hydrolysis activity"/>
    <property type="evidence" value="ECO:0007669"/>
    <property type="project" value="InterPro"/>
</dbReference>
<accession>A0A3Q9KZ84</accession>
<sequence>MAEPTTPAAGSGAGHLTLDGLTKTYPGQHGAAVRGIDLTVERGSMLAVLGPSGCGKSTTLRMIAGLIEPTAGRVLVDGRDITGVPVHRRDMGMVFQSYALFPHLDVARNVAFGLEMRKVSKADRERRVAEALDLVRLGHLAGRRIAQLSGGQQQRVALARALVVRPTLLLLDEPLSNLDAQLRGEMRDEIRRIQRETGITAVFVTHDQHEALSMADRVAVLARGRLEQIGSPEDVYERPEGRFVARFVGRANLVEGTVTGSDGDRTVVELPGVGRVPALGEPRAAGSRAAVLLRPHRITLAPVPTAGGDASAGPSLRGTVLSAGYSGESVAYRVRVGADGPELDVERPAGAEAALAPGTEVALGWDVSAARLVDSAAAADEADADATGPTGTTGTAARDAGAASGSGSAVGAGAVAP</sequence>
<dbReference type="OrthoDB" id="9802264at2"/>
<dbReference type="Gene3D" id="2.40.50.100">
    <property type="match status" value="1"/>
</dbReference>
<evidence type="ECO:0000259" key="6">
    <source>
        <dbReference type="PROSITE" id="PS50893"/>
    </source>
</evidence>
<dbReference type="InterPro" id="IPR050093">
    <property type="entry name" value="ABC_SmlMolc_Importer"/>
</dbReference>
<feature type="region of interest" description="Disordered" evidence="5">
    <location>
        <begin position="379"/>
        <end position="417"/>
    </location>
</feature>
<keyword evidence="1" id="KW-0813">Transport</keyword>
<keyword evidence="3 7" id="KW-0067">ATP-binding</keyword>
<dbReference type="PANTHER" id="PTHR42781">
    <property type="entry name" value="SPERMIDINE/PUTRESCINE IMPORT ATP-BINDING PROTEIN POTA"/>
    <property type="match status" value="1"/>
</dbReference>
<protein>
    <recommendedName>
        <fullName evidence="4">ABC-type quaternary amine transporter</fullName>
        <ecNumber evidence="4">7.6.2.9</ecNumber>
    </recommendedName>
</protein>
<dbReference type="PROSITE" id="PS00211">
    <property type="entry name" value="ABC_TRANSPORTER_1"/>
    <property type="match status" value="1"/>
</dbReference>
<dbReference type="SMART" id="SM00382">
    <property type="entry name" value="AAA"/>
    <property type="match status" value="1"/>
</dbReference>
<dbReference type="SUPFAM" id="SSF50331">
    <property type="entry name" value="MOP-like"/>
    <property type="match status" value="1"/>
</dbReference>
<evidence type="ECO:0000313" key="8">
    <source>
        <dbReference type="EMBL" id="QCN83707.1"/>
    </source>
</evidence>
<evidence type="ECO:0000256" key="4">
    <source>
        <dbReference type="ARBA" id="ARBA00066388"/>
    </source>
</evidence>
<keyword evidence="10" id="KW-1185">Reference proteome</keyword>
<keyword evidence="2" id="KW-0547">Nucleotide-binding</keyword>
<dbReference type="InterPro" id="IPR003439">
    <property type="entry name" value="ABC_transporter-like_ATP-bd"/>
</dbReference>
<evidence type="ECO:0000256" key="3">
    <source>
        <dbReference type="ARBA" id="ARBA00022840"/>
    </source>
</evidence>
<dbReference type="Proteomes" id="UP000271291">
    <property type="component" value="Chromosome"/>
</dbReference>
<evidence type="ECO:0000313" key="10">
    <source>
        <dbReference type="Proteomes" id="UP000501753"/>
    </source>
</evidence>
<dbReference type="PROSITE" id="PS50893">
    <property type="entry name" value="ABC_TRANSPORTER_2"/>
    <property type="match status" value="1"/>
</dbReference>
<dbReference type="Gene3D" id="3.40.50.300">
    <property type="entry name" value="P-loop containing nucleotide triphosphate hydrolases"/>
    <property type="match status" value="1"/>
</dbReference>
<evidence type="ECO:0000313" key="7">
    <source>
        <dbReference type="EMBL" id="AZS89451.1"/>
    </source>
</evidence>
<dbReference type="SUPFAM" id="SSF52540">
    <property type="entry name" value="P-loop containing nucleoside triphosphate hydrolases"/>
    <property type="match status" value="1"/>
</dbReference>
<evidence type="ECO:0000313" key="9">
    <source>
        <dbReference type="Proteomes" id="UP000271291"/>
    </source>
</evidence>
<dbReference type="GO" id="GO:0005524">
    <property type="term" value="F:ATP binding"/>
    <property type="evidence" value="ECO:0007669"/>
    <property type="project" value="UniProtKB-KW"/>
</dbReference>
<dbReference type="PANTHER" id="PTHR42781:SF4">
    <property type="entry name" value="SPERMIDINE_PUTRESCINE IMPORT ATP-BINDING PROTEIN POTA"/>
    <property type="match status" value="1"/>
</dbReference>
<evidence type="ECO:0000256" key="5">
    <source>
        <dbReference type="SAM" id="MobiDB-lite"/>
    </source>
</evidence>
<name>A0A3Q9KZ84_STRGD</name>
<dbReference type="FunFam" id="3.40.50.300:FF:000425">
    <property type="entry name" value="Probable ABC transporter, ATP-binding subunit"/>
    <property type="match status" value="1"/>
</dbReference>
<dbReference type="GO" id="GO:0015418">
    <property type="term" value="F:ABC-type quaternary ammonium compound transporting activity"/>
    <property type="evidence" value="ECO:0007669"/>
    <property type="project" value="UniProtKB-EC"/>
</dbReference>
<dbReference type="EMBL" id="CP034687">
    <property type="protein sequence ID" value="AZS89451.1"/>
    <property type="molecule type" value="Genomic_DNA"/>
</dbReference>
<feature type="domain" description="ABC transporter" evidence="6">
    <location>
        <begin position="16"/>
        <end position="248"/>
    </location>
</feature>
<dbReference type="RefSeq" id="WP_127182221.1">
    <property type="nucleotide sequence ID" value="NZ_CP029078.1"/>
</dbReference>
<dbReference type="GO" id="GO:0043190">
    <property type="term" value="C:ATP-binding cassette (ABC) transporter complex"/>
    <property type="evidence" value="ECO:0007669"/>
    <property type="project" value="InterPro"/>
</dbReference>
<gene>
    <name evidence="8" type="ORF">DDJ31_00950</name>
    <name evidence="7" type="ORF">ELQ87_38285</name>
</gene>
<dbReference type="InterPro" id="IPR003593">
    <property type="entry name" value="AAA+_ATPase"/>
</dbReference>
<evidence type="ECO:0000256" key="1">
    <source>
        <dbReference type="ARBA" id="ARBA00022448"/>
    </source>
</evidence>
<dbReference type="Pfam" id="PF08402">
    <property type="entry name" value="TOBE_2"/>
    <property type="match status" value="1"/>
</dbReference>
<dbReference type="InterPro" id="IPR017871">
    <property type="entry name" value="ABC_transporter-like_CS"/>
</dbReference>
<organism evidence="7 9">
    <name type="scientific">Streptomyces griseoviridis</name>
    <dbReference type="NCBI Taxonomy" id="45398"/>
    <lineage>
        <taxon>Bacteria</taxon>
        <taxon>Bacillati</taxon>
        <taxon>Actinomycetota</taxon>
        <taxon>Actinomycetes</taxon>
        <taxon>Kitasatosporales</taxon>
        <taxon>Streptomycetaceae</taxon>
        <taxon>Streptomyces</taxon>
    </lineage>
</organism>
<evidence type="ECO:0000256" key="2">
    <source>
        <dbReference type="ARBA" id="ARBA00022741"/>
    </source>
</evidence>
<dbReference type="EC" id="7.6.2.9" evidence="4"/>
<dbReference type="InterPro" id="IPR027417">
    <property type="entry name" value="P-loop_NTPase"/>
</dbReference>
<dbReference type="InterPro" id="IPR008995">
    <property type="entry name" value="Mo/tungstate-bd_C_term_dom"/>
</dbReference>
<dbReference type="KEGG" id="sgd:ELQ87_38285"/>
<reference evidence="7 9" key="2">
    <citation type="submission" date="2018-12" db="EMBL/GenBank/DDBJ databases">
        <title>Streptomyces griseoviridis F1-27 complete genome.</title>
        <authorList>
            <person name="Mariita R.M."/>
            <person name="Sello J.K."/>
        </authorList>
    </citation>
    <scope>NUCLEOTIDE SEQUENCE [LARGE SCALE GENOMIC DNA]</scope>
    <source>
        <strain evidence="7 9">F1-27</strain>
    </source>
</reference>